<protein>
    <submittedName>
        <fullName evidence="3">Uncharacterized protein</fullName>
    </submittedName>
</protein>
<dbReference type="EMBL" id="VOIR01000011">
    <property type="protein sequence ID" value="KAA6436434.1"/>
    <property type="molecule type" value="Genomic_DNA"/>
</dbReference>
<comment type="caution">
    <text evidence="3">The sequence shown here is derived from an EMBL/GenBank/DDBJ whole genome shotgun (WGS) entry which is preliminary data.</text>
</comment>
<feature type="region of interest" description="Disordered" evidence="1">
    <location>
        <begin position="1"/>
        <end position="29"/>
    </location>
</feature>
<accession>A0A5M8QN66</accession>
<gene>
    <name evidence="3" type="ORF">FQ330_03245</name>
</gene>
<dbReference type="RefSeq" id="WP_146355186.1">
    <property type="nucleotide sequence ID" value="NZ_VOIR01000011.1"/>
</dbReference>
<dbReference type="AlphaFoldDB" id="A0A5M8QN66"/>
<proteinExistence type="predicted"/>
<keyword evidence="2" id="KW-0812">Transmembrane</keyword>
<evidence type="ECO:0000256" key="1">
    <source>
        <dbReference type="SAM" id="MobiDB-lite"/>
    </source>
</evidence>
<keyword evidence="4" id="KW-1185">Reference proteome</keyword>
<sequence length="477" mass="50879">MTNDIYGEEAPEKFYDDRNPKPSLSDDMYDGEFIDPDEEVLERESLTKRAVKATGRAAWSGTKSLGNKALESEGGQKFFGYAVVGVLVLLGLWFASQIPWWNATLDRVVYNNVAVQADDQGAAGDRITGEWVGTDTYGTVWHFTLEEEGLISSITTAERTDGMLPSLDTLLPTGNPDRSSWNIKDGTIRFAEVKDGVSLKFDIEEVRPVDGEGAATALILSSGFGQELGQRKLLVERPDSLTAEGPDGEPVVLDGIAGSVWSGNVGFDSGFFRFDADGSGILRVGGNERAWQVFPLTWERTDMLNGSPVERGEYVRITVPEAGKKGTIVLNGSAPAGATRINLDGNDGKGEVIEATVAAVLGAYVPVAENSIPDTVWVGTTGSETRAAVRFLADGTGELTITDFGSDSFDITWTLEQAAAGQALTVTVLDADYSGATITYSGITSPYGQDLSLAGTSPDGEPITMTLKLADMKPVEG</sequence>
<keyword evidence="2" id="KW-0472">Membrane</keyword>
<evidence type="ECO:0000313" key="3">
    <source>
        <dbReference type="EMBL" id="KAA6436434.1"/>
    </source>
</evidence>
<feature type="transmembrane region" description="Helical" evidence="2">
    <location>
        <begin position="78"/>
        <end position="101"/>
    </location>
</feature>
<organism evidence="3 4">
    <name type="scientific">Agrococcus sediminis</name>
    <dbReference type="NCBI Taxonomy" id="2599924"/>
    <lineage>
        <taxon>Bacteria</taxon>
        <taxon>Bacillati</taxon>
        <taxon>Actinomycetota</taxon>
        <taxon>Actinomycetes</taxon>
        <taxon>Micrococcales</taxon>
        <taxon>Microbacteriaceae</taxon>
        <taxon>Agrococcus</taxon>
    </lineage>
</organism>
<evidence type="ECO:0000313" key="4">
    <source>
        <dbReference type="Proteomes" id="UP000323221"/>
    </source>
</evidence>
<keyword evidence="2" id="KW-1133">Transmembrane helix</keyword>
<name>A0A5M8QN66_9MICO</name>
<dbReference type="Proteomes" id="UP000323221">
    <property type="component" value="Unassembled WGS sequence"/>
</dbReference>
<feature type="compositionally biased region" description="Basic and acidic residues" evidence="1">
    <location>
        <begin position="10"/>
        <end position="20"/>
    </location>
</feature>
<evidence type="ECO:0000256" key="2">
    <source>
        <dbReference type="SAM" id="Phobius"/>
    </source>
</evidence>
<reference evidence="3 4" key="1">
    <citation type="submission" date="2019-08" db="EMBL/GenBank/DDBJ databases">
        <title>Agrococcus lahaulensis sp. nov., isolated from a cold desert of the Indian Himalayas.</title>
        <authorList>
            <person name="Qu J.H."/>
        </authorList>
    </citation>
    <scope>NUCLEOTIDE SEQUENCE [LARGE SCALE GENOMIC DNA]</scope>
    <source>
        <strain evidence="3 4">NS18</strain>
    </source>
</reference>